<sequence length="77" mass="9178">MLSLKKILQYGIFFFKKYKHWFPNNFSSRYCVIKNQLTHSIISKLNCIILQLGKKLILTIIIRDLDFSNENLEVLTK</sequence>
<dbReference type="VEuPathDB" id="MicrosporidiaDB:H312_02093"/>
<reference evidence="1 2" key="2">
    <citation type="submission" date="2014-03" db="EMBL/GenBank/DDBJ databases">
        <title>The Genome Sequence of Anncaliia algerae insect isolate PRA339.</title>
        <authorList>
            <consortium name="The Broad Institute Genome Sequencing Platform"/>
            <consortium name="The Broad Institute Genome Sequencing Center for Infectious Disease"/>
            <person name="Cuomo C."/>
            <person name="Becnel J."/>
            <person name="Sanscrainte N."/>
            <person name="Walker B."/>
            <person name="Young S.K."/>
            <person name="Zeng Q."/>
            <person name="Gargeya S."/>
            <person name="Fitzgerald M."/>
            <person name="Haas B."/>
            <person name="Abouelleil A."/>
            <person name="Alvarado L."/>
            <person name="Arachchi H.M."/>
            <person name="Berlin A.M."/>
            <person name="Chapman S.B."/>
            <person name="Dewar J."/>
            <person name="Goldberg J."/>
            <person name="Griggs A."/>
            <person name="Gujja S."/>
            <person name="Hansen M."/>
            <person name="Howarth C."/>
            <person name="Imamovic A."/>
            <person name="Larimer J."/>
            <person name="McCowan C."/>
            <person name="Murphy C."/>
            <person name="Neiman D."/>
            <person name="Pearson M."/>
            <person name="Priest M."/>
            <person name="Roberts A."/>
            <person name="Saif S."/>
            <person name="Shea T."/>
            <person name="Sisk P."/>
            <person name="Sykes S."/>
            <person name="Wortman J."/>
            <person name="Nusbaum C."/>
            <person name="Birren B."/>
        </authorList>
    </citation>
    <scope>NUCLEOTIDE SEQUENCE [LARGE SCALE GENOMIC DNA]</scope>
    <source>
        <strain evidence="1 2">PRA339</strain>
    </source>
</reference>
<accession>A0A059F011</accession>
<dbReference type="HOGENOM" id="CLU_2637597_0_0_1"/>
<gene>
    <name evidence="1" type="ORF">H312_02093</name>
</gene>
<name>A0A059F011_9MICR</name>
<dbReference type="Proteomes" id="UP000030655">
    <property type="component" value="Unassembled WGS sequence"/>
</dbReference>
<keyword evidence="2" id="KW-1185">Reference proteome</keyword>
<protein>
    <submittedName>
        <fullName evidence="1">Uncharacterized protein</fullName>
    </submittedName>
</protein>
<dbReference type="EMBL" id="KK365178">
    <property type="protein sequence ID" value="KCZ80495.1"/>
    <property type="molecule type" value="Genomic_DNA"/>
</dbReference>
<proteinExistence type="predicted"/>
<evidence type="ECO:0000313" key="2">
    <source>
        <dbReference type="Proteomes" id="UP000030655"/>
    </source>
</evidence>
<organism evidence="1 2">
    <name type="scientific">Anncaliia algerae PRA339</name>
    <dbReference type="NCBI Taxonomy" id="1288291"/>
    <lineage>
        <taxon>Eukaryota</taxon>
        <taxon>Fungi</taxon>
        <taxon>Fungi incertae sedis</taxon>
        <taxon>Microsporidia</taxon>
        <taxon>Tubulinosematoidea</taxon>
        <taxon>Tubulinosematidae</taxon>
        <taxon>Anncaliia</taxon>
    </lineage>
</organism>
<evidence type="ECO:0000313" key="1">
    <source>
        <dbReference type="EMBL" id="KCZ80495.1"/>
    </source>
</evidence>
<dbReference type="AlphaFoldDB" id="A0A059F011"/>
<reference evidence="2" key="1">
    <citation type="submission" date="2013-02" db="EMBL/GenBank/DDBJ databases">
        <authorList>
            <consortium name="The Broad Institute Genome Sequencing Platform"/>
            <person name="Cuomo C."/>
            <person name="Becnel J."/>
            <person name="Sanscrainte N."/>
            <person name="Walker B."/>
            <person name="Young S.K."/>
            <person name="Zeng Q."/>
            <person name="Gargeya S."/>
            <person name="Fitzgerald M."/>
            <person name="Haas B."/>
            <person name="Abouelleil A."/>
            <person name="Alvarado L."/>
            <person name="Arachchi H.M."/>
            <person name="Berlin A.M."/>
            <person name="Chapman S.B."/>
            <person name="Dewar J."/>
            <person name="Goldberg J."/>
            <person name="Griggs A."/>
            <person name="Gujja S."/>
            <person name="Hansen M."/>
            <person name="Howarth C."/>
            <person name="Imamovic A."/>
            <person name="Larimer J."/>
            <person name="McCowan C."/>
            <person name="Murphy C."/>
            <person name="Neiman D."/>
            <person name="Pearson M."/>
            <person name="Priest M."/>
            <person name="Roberts A."/>
            <person name="Saif S."/>
            <person name="Shea T."/>
            <person name="Sisk P."/>
            <person name="Sykes S."/>
            <person name="Wortman J."/>
            <person name="Nusbaum C."/>
            <person name="Birren B."/>
        </authorList>
    </citation>
    <scope>NUCLEOTIDE SEQUENCE [LARGE SCALE GENOMIC DNA]</scope>
    <source>
        <strain evidence="2">PRA339</strain>
    </source>
</reference>